<reference evidence="13 14" key="1">
    <citation type="submission" date="2017-01" db="EMBL/GenBank/DDBJ databases">
        <authorList>
            <person name="Varghese N."/>
            <person name="Submissions S."/>
        </authorList>
    </citation>
    <scope>NUCLEOTIDE SEQUENCE [LARGE SCALE GENOMIC DNA]</scope>
    <source>
        <strain evidence="13 14">RUG2-6</strain>
    </source>
</reference>
<keyword evidence="7 11" id="KW-0630">Potassium</keyword>
<dbReference type="EMBL" id="FTMX01000005">
    <property type="protein sequence ID" value="SIR69722.1"/>
    <property type="molecule type" value="Genomic_DNA"/>
</dbReference>
<evidence type="ECO:0000313" key="13">
    <source>
        <dbReference type="EMBL" id="SIR69722.1"/>
    </source>
</evidence>
<dbReference type="Pfam" id="PF02669">
    <property type="entry name" value="KdpC"/>
    <property type="match status" value="1"/>
</dbReference>
<dbReference type="RefSeq" id="WP_076369143.1">
    <property type="nucleotide sequence ID" value="NZ_FTMX01000005.1"/>
</dbReference>
<evidence type="ECO:0000256" key="4">
    <source>
        <dbReference type="ARBA" id="ARBA00022692"/>
    </source>
</evidence>
<keyword evidence="3 11" id="KW-0633">Potassium transport</keyword>
<evidence type="ECO:0000256" key="2">
    <source>
        <dbReference type="ARBA" id="ARBA00022475"/>
    </source>
</evidence>
<protein>
    <recommendedName>
        <fullName evidence="11">Potassium-transporting ATPase KdpC subunit</fullName>
    </recommendedName>
    <alternativeName>
        <fullName evidence="11">ATP phosphohydrolase [potassium-transporting] C chain</fullName>
    </alternativeName>
    <alternativeName>
        <fullName evidence="11">Potassium-binding and translocating subunit C</fullName>
    </alternativeName>
    <alternativeName>
        <fullName evidence="11">Potassium-translocating ATPase C chain</fullName>
    </alternativeName>
</protein>
<gene>
    <name evidence="11" type="primary">kdpC</name>
    <name evidence="13" type="ORF">SAMN05878482_10577</name>
</gene>
<dbReference type="PANTHER" id="PTHR30042">
    <property type="entry name" value="POTASSIUM-TRANSPORTING ATPASE C CHAIN"/>
    <property type="match status" value="1"/>
</dbReference>
<evidence type="ECO:0000256" key="6">
    <source>
        <dbReference type="ARBA" id="ARBA00022840"/>
    </source>
</evidence>
<proteinExistence type="inferred from homology"/>
<evidence type="ECO:0000256" key="9">
    <source>
        <dbReference type="ARBA" id="ARBA00023065"/>
    </source>
</evidence>
<dbReference type="NCBIfam" id="NF001454">
    <property type="entry name" value="PRK00315.1"/>
    <property type="match status" value="1"/>
</dbReference>
<comment type="similarity">
    <text evidence="11">Belongs to the KdpC family.</text>
</comment>
<keyword evidence="9 11" id="KW-0406">Ion transport</keyword>
<keyword evidence="4 11" id="KW-0812">Transmembrane</keyword>
<evidence type="ECO:0000256" key="1">
    <source>
        <dbReference type="ARBA" id="ARBA00022448"/>
    </source>
</evidence>
<accession>A0A9X8WLI5</accession>
<organism evidence="13 14">
    <name type="scientific">Peribacillus simplex</name>
    <dbReference type="NCBI Taxonomy" id="1478"/>
    <lineage>
        <taxon>Bacteria</taxon>
        <taxon>Bacillati</taxon>
        <taxon>Bacillota</taxon>
        <taxon>Bacilli</taxon>
        <taxon>Bacillales</taxon>
        <taxon>Bacillaceae</taxon>
        <taxon>Peribacillus</taxon>
    </lineage>
</organism>
<keyword evidence="6 11" id="KW-0067">ATP-binding</keyword>
<comment type="function">
    <text evidence="11">Part of the high-affinity ATP-driven potassium transport (or Kdp) system, which catalyzes the hydrolysis of ATP coupled with the electrogenic transport of potassium into the cytoplasm. This subunit acts as a catalytic chaperone that increases the ATP-binding affinity of the ATP-hydrolyzing subunit KdpB by the formation of a transient KdpB/KdpC/ATP ternary complex.</text>
</comment>
<evidence type="ECO:0000256" key="8">
    <source>
        <dbReference type="ARBA" id="ARBA00022989"/>
    </source>
</evidence>
<keyword evidence="10 11" id="KW-0472">Membrane</keyword>
<keyword evidence="8 11" id="KW-1133">Transmembrane helix</keyword>
<keyword evidence="2 11" id="KW-1003">Cell membrane</keyword>
<evidence type="ECO:0000256" key="12">
    <source>
        <dbReference type="SAM" id="MobiDB-lite"/>
    </source>
</evidence>
<evidence type="ECO:0000256" key="10">
    <source>
        <dbReference type="ARBA" id="ARBA00023136"/>
    </source>
</evidence>
<evidence type="ECO:0000313" key="14">
    <source>
        <dbReference type="Proteomes" id="UP000185829"/>
    </source>
</evidence>
<keyword evidence="1 11" id="KW-0813">Transport</keyword>
<sequence length="185" mass="20357">MLKNLRLVFVLLIICGVAYPVLMTGLAQLTMPANAEGSLIKSESGEIIGSEMIGQSFKDPRYFQGRVSSIEYDAANSGTLNYSPSNEELIDRTKKDISIFLKENPTVDKADIPSDLMTNSGSGLDPNISPDGAKVQVPRIAHERELSEKKVYLLVEKYTSSKSFGLFGEPRINVLELNMALDKLK</sequence>
<dbReference type="NCBIfam" id="TIGR00681">
    <property type="entry name" value="kdpC"/>
    <property type="match status" value="1"/>
</dbReference>
<comment type="subcellular location">
    <subcellularLocation>
        <location evidence="11">Cell membrane</location>
        <topology evidence="11">Single-pass membrane protein</topology>
    </subcellularLocation>
</comment>
<dbReference type="GO" id="GO:0005886">
    <property type="term" value="C:plasma membrane"/>
    <property type="evidence" value="ECO:0007669"/>
    <property type="project" value="UniProtKB-SubCell"/>
</dbReference>
<dbReference type="PANTHER" id="PTHR30042:SF2">
    <property type="entry name" value="POTASSIUM-TRANSPORTING ATPASE KDPC SUBUNIT"/>
    <property type="match status" value="1"/>
</dbReference>
<keyword evidence="5 11" id="KW-0547">Nucleotide-binding</keyword>
<dbReference type="InterPro" id="IPR003820">
    <property type="entry name" value="KdpC"/>
</dbReference>
<name>A0A9X8WLI5_9BACI</name>
<evidence type="ECO:0000256" key="5">
    <source>
        <dbReference type="ARBA" id="ARBA00022741"/>
    </source>
</evidence>
<dbReference type="Proteomes" id="UP000185829">
    <property type="component" value="Unassembled WGS sequence"/>
</dbReference>
<feature type="region of interest" description="Disordered" evidence="12">
    <location>
        <begin position="111"/>
        <end position="131"/>
    </location>
</feature>
<comment type="caution">
    <text evidence="13">The sequence shown here is derived from an EMBL/GenBank/DDBJ whole genome shotgun (WGS) entry which is preliminary data.</text>
</comment>
<comment type="subunit">
    <text evidence="11">The system is composed of three essential subunits: KdpA, KdpB and KdpC.</text>
</comment>
<evidence type="ECO:0000256" key="3">
    <source>
        <dbReference type="ARBA" id="ARBA00022538"/>
    </source>
</evidence>
<dbReference type="HAMAP" id="MF_00276">
    <property type="entry name" value="KdpC"/>
    <property type="match status" value="1"/>
</dbReference>
<dbReference type="PIRSF" id="PIRSF001296">
    <property type="entry name" value="K_ATPase_KdpC"/>
    <property type="match status" value="1"/>
</dbReference>
<dbReference type="AlphaFoldDB" id="A0A9X8WLI5"/>
<evidence type="ECO:0000256" key="11">
    <source>
        <dbReference type="HAMAP-Rule" id="MF_00276"/>
    </source>
</evidence>
<dbReference type="GO" id="GO:0005524">
    <property type="term" value="F:ATP binding"/>
    <property type="evidence" value="ECO:0007669"/>
    <property type="project" value="UniProtKB-UniRule"/>
</dbReference>
<evidence type="ECO:0000256" key="7">
    <source>
        <dbReference type="ARBA" id="ARBA00022958"/>
    </source>
</evidence>
<dbReference type="GO" id="GO:0008556">
    <property type="term" value="F:P-type potassium transmembrane transporter activity"/>
    <property type="evidence" value="ECO:0007669"/>
    <property type="project" value="InterPro"/>
</dbReference>